<accession>A0A1I3PNG1</accession>
<organism evidence="3 4">
    <name type="scientific">Xenorhabdus mauleonii</name>
    <dbReference type="NCBI Taxonomy" id="351675"/>
    <lineage>
        <taxon>Bacteria</taxon>
        <taxon>Pseudomonadati</taxon>
        <taxon>Pseudomonadota</taxon>
        <taxon>Gammaproteobacteria</taxon>
        <taxon>Enterobacterales</taxon>
        <taxon>Morganellaceae</taxon>
        <taxon>Xenorhabdus</taxon>
    </lineage>
</organism>
<dbReference type="SUPFAM" id="SSF55347">
    <property type="entry name" value="Glyceraldehyde-3-phosphate dehydrogenase-like, C-terminal domain"/>
    <property type="match status" value="1"/>
</dbReference>
<dbReference type="InterPro" id="IPR036291">
    <property type="entry name" value="NAD(P)-bd_dom_sf"/>
</dbReference>
<dbReference type="EMBL" id="FORG01000006">
    <property type="protein sequence ID" value="SFJ23025.1"/>
    <property type="molecule type" value="Genomic_DNA"/>
</dbReference>
<proteinExistence type="predicted"/>
<protein>
    <submittedName>
        <fullName evidence="2">Oxidoreductase</fullName>
    </submittedName>
    <submittedName>
        <fullName evidence="3">Predicted dehydrogenase</fullName>
    </submittedName>
</protein>
<dbReference type="GO" id="GO:0000166">
    <property type="term" value="F:nucleotide binding"/>
    <property type="evidence" value="ECO:0007669"/>
    <property type="project" value="InterPro"/>
</dbReference>
<dbReference type="Gene3D" id="3.40.50.720">
    <property type="entry name" value="NAD(P)-binding Rossmann-like Domain"/>
    <property type="match status" value="1"/>
</dbReference>
<dbReference type="AlphaFoldDB" id="A0A1I3PNG1"/>
<dbReference type="Gene3D" id="3.30.360.10">
    <property type="entry name" value="Dihydrodipicolinate Reductase, domain 2"/>
    <property type="match status" value="1"/>
</dbReference>
<dbReference type="Pfam" id="PF01408">
    <property type="entry name" value="GFO_IDH_MocA"/>
    <property type="match status" value="1"/>
</dbReference>
<feature type="domain" description="Gfo/Idh/MocA-like oxidoreductase N-terminal" evidence="1">
    <location>
        <begin position="2"/>
        <end position="115"/>
    </location>
</feature>
<reference evidence="3" key="2">
    <citation type="submission" date="2016-10" db="EMBL/GenBank/DDBJ databases">
        <authorList>
            <person name="de Groot N.N."/>
        </authorList>
    </citation>
    <scope>NUCLEOTIDE SEQUENCE [LARGE SCALE GENOMIC DNA]</scope>
    <source>
        <strain evidence="3">DSM 17908</strain>
    </source>
</reference>
<dbReference type="PANTHER" id="PTHR46368">
    <property type="match status" value="1"/>
</dbReference>
<dbReference type="STRING" id="351675.SAMN05421680_106207"/>
<gene>
    <name evidence="3" type="ORF">SAMN05421680_106207</name>
    <name evidence="2" type="ORF">Xmau_01454</name>
</gene>
<sequence length="336" mass="37816">MINLGIIGTGLMAGIIADSCRSADINVLTVLSRNILTAHGFCAKHGIPEKQGTINEERFFSAPNLDVVYIATPTAEKEKFLRLCLQYNKHALIEKPFPNTAPMLELLQEADNKGLVWLDAAHFIHAKWYEMLDSLIMEKVGMIDRVEASFFWPDQNKGQIKFNPLLEPDGVMGDLGWYPLRLISKFIPFETITHGSSLLLRDNGNAIVEMNVSGHAEDNITFIGAASYRGSVVKQRCEISGTLGRLILNDFVMPYCGSFVYGNLSPDMCIEIEHGMKPLLDRESMRISLPERQHVTMLRNFSRFIHSSDSEMLKSLQTECKRTMRLSGFIRELSQG</sequence>
<dbReference type="RefSeq" id="WP_169924676.1">
    <property type="nucleotide sequence ID" value="NZ_CAWNQB010000034.1"/>
</dbReference>
<reference evidence="2 5" key="3">
    <citation type="journal article" date="2017" name="Nat. Microbiol.">
        <title>Natural product diversity associated with the nematode symbionts Photorhabdus and Xenorhabdus.</title>
        <authorList>
            <person name="Tobias N.J."/>
            <person name="Wolff H."/>
            <person name="Djahanschiri B."/>
            <person name="Grundmann F."/>
            <person name="Kronenwerth M."/>
            <person name="Shi Y.M."/>
            <person name="Simonyi S."/>
            <person name="Grun P."/>
            <person name="Shapiro-Ilan D."/>
            <person name="Pidot S.J."/>
            <person name="Stinear T.P."/>
            <person name="Ebersberger I."/>
            <person name="Bode H.B."/>
        </authorList>
    </citation>
    <scope>NUCLEOTIDE SEQUENCE [LARGE SCALE GENOMIC DNA]</scope>
    <source>
        <strain evidence="2 5">DSM 17908</strain>
    </source>
</reference>
<evidence type="ECO:0000313" key="2">
    <source>
        <dbReference type="EMBL" id="PHM44741.1"/>
    </source>
</evidence>
<reference evidence="4" key="1">
    <citation type="submission" date="2016-10" db="EMBL/GenBank/DDBJ databases">
        <authorList>
            <person name="Varghese N."/>
            <person name="Submissions S."/>
        </authorList>
    </citation>
    <scope>NUCLEOTIDE SEQUENCE [LARGE SCALE GENOMIC DNA]</scope>
    <source>
        <strain evidence="4">DSM 17908</strain>
    </source>
</reference>
<dbReference type="EMBL" id="NITY01000004">
    <property type="protein sequence ID" value="PHM44741.1"/>
    <property type="molecule type" value="Genomic_DNA"/>
</dbReference>
<keyword evidence="5" id="KW-1185">Reference proteome</keyword>
<evidence type="ECO:0000313" key="5">
    <source>
        <dbReference type="Proteomes" id="UP000224607"/>
    </source>
</evidence>
<evidence type="ECO:0000313" key="4">
    <source>
        <dbReference type="Proteomes" id="UP000198919"/>
    </source>
</evidence>
<dbReference type="SUPFAM" id="SSF51735">
    <property type="entry name" value="NAD(P)-binding Rossmann-fold domains"/>
    <property type="match status" value="1"/>
</dbReference>
<dbReference type="Proteomes" id="UP000198919">
    <property type="component" value="Unassembled WGS sequence"/>
</dbReference>
<evidence type="ECO:0000313" key="3">
    <source>
        <dbReference type="EMBL" id="SFJ23025.1"/>
    </source>
</evidence>
<name>A0A1I3PNG1_9GAMM</name>
<evidence type="ECO:0000259" key="1">
    <source>
        <dbReference type="Pfam" id="PF01408"/>
    </source>
</evidence>
<dbReference type="PANTHER" id="PTHR46368:SF4">
    <property type="entry name" value="OS10G0403700 PROTEIN"/>
    <property type="match status" value="1"/>
</dbReference>
<dbReference type="InterPro" id="IPR000683">
    <property type="entry name" value="Gfo/Idh/MocA-like_OxRdtase_N"/>
</dbReference>
<dbReference type="Proteomes" id="UP000224607">
    <property type="component" value="Unassembled WGS sequence"/>
</dbReference>